<dbReference type="PANTHER" id="PTHR30093:SF2">
    <property type="entry name" value="TYPE II SECRETION SYSTEM PROTEIN H"/>
    <property type="match status" value="1"/>
</dbReference>
<dbReference type="RefSeq" id="WP_197528237.1">
    <property type="nucleotide sequence ID" value="NZ_SJPO01000017.1"/>
</dbReference>
<dbReference type="NCBIfam" id="TIGR04294">
    <property type="entry name" value="pre_pil_HX9DG"/>
    <property type="match status" value="1"/>
</dbReference>
<dbReference type="Pfam" id="PF07963">
    <property type="entry name" value="N_methyl"/>
    <property type="match status" value="1"/>
</dbReference>
<protein>
    <recommendedName>
        <fullName evidence="1">DUF1559 domain-containing protein</fullName>
    </recommendedName>
</protein>
<dbReference type="NCBIfam" id="TIGR02532">
    <property type="entry name" value="IV_pilin_GFxxxE"/>
    <property type="match status" value="1"/>
</dbReference>
<reference evidence="2 3" key="1">
    <citation type="submission" date="2019-02" db="EMBL/GenBank/DDBJ databases">
        <title>Deep-cultivation of Planctomycetes and their phenomic and genomic characterization uncovers novel biology.</title>
        <authorList>
            <person name="Wiegand S."/>
            <person name="Jogler M."/>
            <person name="Boedeker C."/>
            <person name="Pinto D."/>
            <person name="Vollmers J."/>
            <person name="Rivas-Marin E."/>
            <person name="Kohn T."/>
            <person name="Peeters S.H."/>
            <person name="Heuer A."/>
            <person name="Rast P."/>
            <person name="Oberbeckmann S."/>
            <person name="Bunk B."/>
            <person name="Jeske O."/>
            <person name="Meyerdierks A."/>
            <person name="Storesund J.E."/>
            <person name="Kallscheuer N."/>
            <person name="Luecker S."/>
            <person name="Lage O.M."/>
            <person name="Pohl T."/>
            <person name="Merkel B.J."/>
            <person name="Hornburger P."/>
            <person name="Mueller R.-W."/>
            <person name="Bruemmer F."/>
            <person name="Labrenz M."/>
            <person name="Spormann A.M."/>
            <person name="Op Den Camp H."/>
            <person name="Overmann J."/>
            <person name="Amann R."/>
            <person name="Jetten M.S.M."/>
            <person name="Mascher T."/>
            <person name="Medema M.H."/>
            <person name="Devos D.P."/>
            <person name="Kaster A.-K."/>
            <person name="Ovreas L."/>
            <person name="Rohde M."/>
            <person name="Galperin M.Y."/>
            <person name="Jogler C."/>
        </authorList>
    </citation>
    <scope>NUCLEOTIDE SEQUENCE [LARGE SCALE GENOMIC DNA]</scope>
    <source>
        <strain evidence="2 3">Pla123a</strain>
    </source>
</reference>
<accession>A0A5C5XTJ7</accession>
<keyword evidence="3" id="KW-1185">Reference proteome</keyword>
<organism evidence="2 3">
    <name type="scientific">Posidoniimonas polymericola</name>
    <dbReference type="NCBI Taxonomy" id="2528002"/>
    <lineage>
        <taxon>Bacteria</taxon>
        <taxon>Pseudomonadati</taxon>
        <taxon>Planctomycetota</taxon>
        <taxon>Planctomycetia</taxon>
        <taxon>Pirellulales</taxon>
        <taxon>Lacipirellulaceae</taxon>
        <taxon>Posidoniimonas</taxon>
    </lineage>
</organism>
<dbReference type="Proteomes" id="UP000318478">
    <property type="component" value="Unassembled WGS sequence"/>
</dbReference>
<dbReference type="InterPro" id="IPR045584">
    <property type="entry name" value="Pilin-like"/>
</dbReference>
<dbReference type="PANTHER" id="PTHR30093">
    <property type="entry name" value="GENERAL SECRETION PATHWAY PROTEIN G"/>
    <property type="match status" value="1"/>
</dbReference>
<evidence type="ECO:0000259" key="1">
    <source>
        <dbReference type="Pfam" id="PF07596"/>
    </source>
</evidence>
<gene>
    <name evidence="2" type="ORF">Pla123a_47640</name>
</gene>
<name>A0A5C5XTJ7_9BACT</name>
<sequence length="369" mass="39856">MSRSLLARVAVRRGFTLVELLVVIAIIGVLIALLLPAVQSAREAARRSQCQNQLKQIGLAMQNHVDSLKVFPTGGISTWPQIEDYSDPGTPYTAGKQGLSWGFQLLPYLEEGSVHDISTTPQLSGTPIEMYFCPSRRAPTQSSVGRWLIDYAALVPMPARSQLGTNGIYGNYDTLLDRAPGREYAFWGDGAGGVYRHDPAVAPGSAAVAGLSKYNATSYTSYWGVIVRTNWWVKKGTGGPPAFAPVRTGTPNPIKIARITDGLSKTGVICEKRLSDSETDNDAGWSDGWDYDTLRSTIAQPFSDSTPKEQVSQVNGGNGQFITAGAAHTGGFFISYADGSVRLLSYEIDQETFNRIGHRSDGEIINEGA</sequence>
<dbReference type="SUPFAM" id="SSF54523">
    <property type="entry name" value="Pili subunits"/>
    <property type="match status" value="1"/>
</dbReference>
<comment type="caution">
    <text evidence="2">The sequence shown here is derived from an EMBL/GenBank/DDBJ whole genome shotgun (WGS) entry which is preliminary data.</text>
</comment>
<dbReference type="InterPro" id="IPR027558">
    <property type="entry name" value="Pre_pil_HX9DG_C"/>
</dbReference>
<evidence type="ECO:0000313" key="3">
    <source>
        <dbReference type="Proteomes" id="UP000318478"/>
    </source>
</evidence>
<proteinExistence type="predicted"/>
<dbReference type="InterPro" id="IPR011453">
    <property type="entry name" value="DUF1559"/>
</dbReference>
<dbReference type="EMBL" id="SJPO01000017">
    <property type="protein sequence ID" value="TWT66240.1"/>
    <property type="molecule type" value="Genomic_DNA"/>
</dbReference>
<dbReference type="Pfam" id="PF07596">
    <property type="entry name" value="SBP_bac_10"/>
    <property type="match status" value="1"/>
</dbReference>
<dbReference type="AlphaFoldDB" id="A0A5C5XTJ7"/>
<dbReference type="PROSITE" id="PS00409">
    <property type="entry name" value="PROKAR_NTER_METHYL"/>
    <property type="match status" value="1"/>
</dbReference>
<feature type="domain" description="DUF1559" evidence="1">
    <location>
        <begin position="39"/>
        <end position="351"/>
    </location>
</feature>
<dbReference type="Gene3D" id="3.30.700.10">
    <property type="entry name" value="Glycoprotein, Type 4 Pilin"/>
    <property type="match status" value="1"/>
</dbReference>
<dbReference type="InterPro" id="IPR012902">
    <property type="entry name" value="N_methyl_site"/>
</dbReference>
<evidence type="ECO:0000313" key="2">
    <source>
        <dbReference type="EMBL" id="TWT66240.1"/>
    </source>
</evidence>